<feature type="transmembrane region" description="Helical" evidence="1">
    <location>
        <begin position="353"/>
        <end position="373"/>
    </location>
</feature>
<reference evidence="5 6" key="1">
    <citation type="submission" date="2019-08" db="EMBL/GenBank/DDBJ databases">
        <title>Sphingorhabdus soil sp. nov., isolated from arctic soil.</title>
        <authorList>
            <person name="Liu Y."/>
        </authorList>
    </citation>
    <scope>NUCLEOTIDE SEQUENCE [LARGE SCALE GENOMIC DNA]</scope>
    <source>
        <strain evidence="5 6">D-2Q-5-6</strain>
    </source>
</reference>
<organism evidence="5 6">
    <name type="scientific">Flavisphingopyxis soli</name>
    <dbReference type="NCBI Taxonomy" id="2601267"/>
    <lineage>
        <taxon>Bacteria</taxon>
        <taxon>Pseudomonadati</taxon>
        <taxon>Pseudomonadota</taxon>
        <taxon>Alphaproteobacteria</taxon>
        <taxon>Sphingomonadales</taxon>
        <taxon>Sphingopyxidaceae</taxon>
        <taxon>Flavisphingopyxis</taxon>
    </lineage>
</organism>
<evidence type="ECO:0000313" key="5">
    <source>
        <dbReference type="EMBL" id="TXC73783.1"/>
    </source>
</evidence>
<dbReference type="Pfam" id="PF02308">
    <property type="entry name" value="MgtC"/>
    <property type="match status" value="1"/>
</dbReference>
<protein>
    <submittedName>
        <fullName evidence="5">MgtC/SapB family protein</fullName>
    </submittedName>
</protein>
<evidence type="ECO:0000259" key="4">
    <source>
        <dbReference type="Pfam" id="PF13194"/>
    </source>
</evidence>
<feature type="transmembrane region" description="Helical" evidence="1">
    <location>
        <begin position="291"/>
        <end position="312"/>
    </location>
</feature>
<evidence type="ECO:0000259" key="3">
    <source>
        <dbReference type="Pfam" id="PF02308"/>
    </source>
</evidence>
<gene>
    <name evidence="5" type="ORF">FSZ31_03370</name>
</gene>
<accession>A0A5C6UL05</accession>
<keyword evidence="1" id="KW-0472">Membrane</keyword>
<feature type="transmembrane region" description="Helical" evidence="1">
    <location>
        <begin position="93"/>
        <end position="111"/>
    </location>
</feature>
<feature type="transmembrane region" description="Helical" evidence="1">
    <location>
        <begin position="319"/>
        <end position="338"/>
    </location>
</feature>
<dbReference type="Pfam" id="PF13194">
    <property type="entry name" value="DUF4010"/>
    <property type="match status" value="1"/>
</dbReference>
<feature type="transmembrane region" description="Helical" evidence="1">
    <location>
        <begin position="411"/>
        <end position="435"/>
    </location>
</feature>
<dbReference type="AlphaFoldDB" id="A0A5C6UL05"/>
<feature type="transmembrane region" description="Helical" evidence="1">
    <location>
        <begin position="117"/>
        <end position="136"/>
    </location>
</feature>
<feature type="chain" id="PRO_5022875835" evidence="2">
    <location>
        <begin position="27"/>
        <end position="469"/>
    </location>
</feature>
<evidence type="ECO:0000313" key="6">
    <source>
        <dbReference type="Proteomes" id="UP000321129"/>
    </source>
</evidence>
<proteinExistence type="predicted"/>
<dbReference type="PROSITE" id="PS51257">
    <property type="entry name" value="PROKAR_LIPOPROTEIN"/>
    <property type="match status" value="1"/>
</dbReference>
<keyword evidence="1" id="KW-0812">Transmembrane</keyword>
<keyword evidence="2" id="KW-0732">Signal</keyword>
<name>A0A5C6UL05_9SPHN</name>
<dbReference type="InterPro" id="IPR025105">
    <property type="entry name" value="DUF4010"/>
</dbReference>
<sequence>MAAPRSRIPRAFAKAAAFSCISPICAIPTATSCAPSNGSRDRDSGTIDAPMISGLEPWADQAVRLGAGLAIGALVGIERGFSLRKERDGTRVAGVRTFTLMGLVGAIAGLVGAAQPIVAGALVAGLVAALAFAYAPQLKTRADATSPVAAMATIAASFLAGSGEIGLALAASAIVVVILALREDLHGFVARLDEKDIRALARYAVIALAVLPFLPNRNMGPYDAWNPAHLWWVVILVTGFSFIGYVANRVFGAKRGTIATAVIGGAYSSTAVTQSLAQRLGAGEGGSAEPAGIALATAVMYLRVIVLVAVLAPRMLLPFAIVISPALIVAWVAGIWLYRRAEKSEGGAPPGNPIALVPALGFLAFVAIAAVGARWAESQFGEQGIALLLFLMGSMDVDASIVTAGGLRPEAIGAALAAIAIGGTVVANMAVKIGVTLAYARGKGRSAAIALTASTLVLIASLAVGWTQL</sequence>
<keyword evidence="6" id="KW-1185">Reference proteome</keyword>
<feature type="transmembrane region" description="Helical" evidence="1">
    <location>
        <begin position="228"/>
        <end position="247"/>
    </location>
</feature>
<keyword evidence="1" id="KW-1133">Transmembrane helix</keyword>
<feature type="transmembrane region" description="Helical" evidence="1">
    <location>
        <begin position="447"/>
        <end position="466"/>
    </location>
</feature>
<feature type="domain" description="MgtC/SapB/SrpB/YhiD N-terminal" evidence="3">
    <location>
        <begin position="66"/>
        <end position="187"/>
    </location>
</feature>
<feature type="signal peptide" evidence="2">
    <location>
        <begin position="1"/>
        <end position="26"/>
    </location>
</feature>
<comment type="caution">
    <text evidence="5">The sequence shown here is derived from an EMBL/GenBank/DDBJ whole genome shotgun (WGS) entry which is preliminary data.</text>
</comment>
<feature type="transmembrane region" description="Helical" evidence="1">
    <location>
        <begin position="385"/>
        <end position="405"/>
    </location>
</feature>
<evidence type="ECO:0000256" key="2">
    <source>
        <dbReference type="SAM" id="SignalP"/>
    </source>
</evidence>
<dbReference type="InterPro" id="IPR049177">
    <property type="entry name" value="MgtC_SapB_SrpB_YhiD_N"/>
</dbReference>
<dbReference type="EMBL" id="VOPY01000001">
    <property type="protein sequence ID" value="TXC73783.1"/>
    <property type="molecule type" value="Genomic_DNA"/>
</dbReference>
<evidence type="ECO:0000256" key="1">
    <source>
        <dbReference type="SAM" id="Phobius"/>
    </source>
</evidence>
<dbReference type="PANTHER" id="PTHR39084:SF1">
    <property type="entry name" value="DUF4010 DOMAIN-CONTAINING PROTEIN"/>
    <property type="match status" value="1"/>
</dbReference>
<feature type="transmembrane region" description="Helical" evidence="1">
    <location>
        <begin position="148"/>
        <end position="180"/>
    </location>
</feature>
<dbReference type="Proteomes" id="UP000321129">
    <property type="component" value="Unassembled WGS sequence"/>
</dbReference>
<feature type="domain" description="DUF4010" evidence="4">
    <location>
        <begin position="235"/>
        <end position="438"/>
    </location>
</feature>
<dbReference type="PANTHER" id="PTHR39084">
    <property type="entry name" value="MEMBRANE PROTEIN-RELATED"/>
    <property type="match status" value="1"/>
</dbReference>